<proteinExistence type="predicted"/>
<dbReference type="Gene3D" id="3.40.1810.10">
    <property type="entry name" value="Transcription factor, MADS-box"/>
    <property type="match status" value="1"/>
</dbReference>
<comment type="caution">
    <text evidence="8">The sequence shown here is derived from an EMBL/GenBank/DDBJ whole genome shotgun (WGS) entry which is preliminary data.</text>
</comment>
<sequence length="191" mass="21593">MGRRKIEIKMVNNTNTRQVTFSKRRTGLFKKANELSILCGSEVAIVVFSPGNKPYSFAHPTVEAVAAKFLIQNPRRGADDHENNSDDGDDDDDGDADTTALDHLFKEIVEQVRVEEKEGAAHDKEIKEVVGLEGKWCDEIGELSELRRRVRERLAMLETVESMMLLSEEPVVMKNTVNNAVPKIKKRRTIK</sequence>
<feature type="domain" description="MADS-box" evidence="7">
    <location>
        <begin position="1"/>
        <end position="61"/>
    </location>
</feature>
<reference evidence="8 9" key="1">
    <citation type="journal article" date="2023" name="Plants (Basel)">
        <title>Bridging the Gap: Combining Genomics and Transcriptomics Approaches to Understand Stylosanthes scabra, an Orphan Legume from the Brazilian Caatinga.</title>
        <authorList>
            <person name="Ferreira-Neto J.R.C."/>
            <person name="da Silva M.D."/>
            <person name="Binneck E."/>
            <person name="de Melo N.F."/>
            <person name="da Silva R.H."/>
            <person name="de Melo A.L.T.M."/>
            <person name="Pandolfi V."/>
            <person name="Bustamante F.O."/>
            <person name="Brasileiro-Vidal A.C."/>
            <person name="Benko-Iseppon A.M."/>
        </authorList>
    </citation>
    <scope>NUCLEOTIDE SEQUENCE [LARGE SCALE GENOMIC DNA]</scope>
    <source>
        <tissue evidence="8">Leaves</tissue>
    </source>
</reference>
<evidence type="ECO:0000256" key="5">
    <source>
        <dbReference type="ARBA" id="ARBA00023242"/>
    </source>
</evidence>
<protein>
    <recommendedName>
        <fullName evidence="7">MADS-box domain-containing protein</fullName>
    </recommendedName>
</protein>
<dbReference type="CDD" id="cd00265">
    <property type="entry name" value="MADS_MEF2_like"/>
    <property type="match status" value="1"/>
</dbReference>
<evidence type="ECO:0000256" key="6">
    <source>
        <dbReference type="SAM" id="MobiDB-lite"/>
    </source>
</evidence>
<dbReference type="PANTHER" id="PTHR11945">
    <property type="entry name" value="MADS BOX PROTEIN"/>
    <property type="match status" value="1"/>
</dbReference>
<evidence type="ECO:0000313" key="8">
    <source>
        <dbReference type="EMBL" id="MED6192651.1"/>
    </source>
</evidence>
<feature type="region of interest" description="Disordered" evidence="6">
    <location>
        <begin position="75"/>
        <end position="97"/>
    </location>
</feature>
<keyword evidence="4" id="KW-0804">Transcription</keyword>
<keyword evidence="3" id="KW-0238">DNA-binding</keyword>
<dbReference type="PANTHER" id="PTHR11945:SF229">
    <property type="entry name" value="AGAMOUS-LIKE 55-RELATED"/>
    <property type="match status" value="1"/>
</dbReference>
<name>A0ABU6X4B5_9FABA</name>
<keyword evidence="9" id="KW-1185">Reference proteome</keyword>
<dbReference type="PROSITE" id="PS50066">
    <property type="entry name" value="MADS_BOX_2"/>
    <property type="match status" value="1"/>
</dbReference>
<keyword evidence="2" id="KW-0805">Transcription regulation</keyword>
<organism evidence="8 9">
    <name type="scientific">Stylosanthes scabra</name>
    <dbReference type="NCBI Taxonomy" id="79078"/>
    <lineage>
        <taxon>Eukaryota</taxon>
        <taxon>Viridiplantae</taxon>
        <taxon>Streptophyta</taxon>
        <taxon>Embryophyta</taxon>
        <taxon>Tracheophyta</taxon>
        <taxon>Spermatophyta</taxon>
        <taxon>Magnoliopsida</taxon>
        <taxon>eudicotyledons</taxon>
        <taxon>Gunneridae</taxon>
        <taxon>Pentapetalae</taxon>
        <taxon>rosids</taxon>
        <taxon>fabids</taxon>
        <taxon>Fabales</taxon>
        <taxon>Fabaceae</taxon>
        <taxon>Papilionoideae</taxon>
        <taxon>50 kb inversion clade</taxon>
        <taxon>dalbergioids sensu lato</taxon>
        <taxon>Dalbergieae</taxon>
        <taxon>Pterocarpus clade</taxon>
        <taxon>Stylosanthes</taxon>
    </lineage>
</organism>
<dbReference type="InterPro" id="IPR002100">
    <property type="entry name" value="TF_MADSbox"/>
</dbReference>
<dbReference type="PRINTS" id="PR00404">
    <property type="entry name" value="MADSDOMAIN"/>
</dbReference>
<keyword evidence="5" id="KW-0539">Nucleus</keyword>
<dbReference type="SMART" id="SM00432">
    <property type="entry name" value="MADS"/>
    <property type="match status" value="1"/>
</dbReference>
<evidence type="ECO:0000256" key="2">
    <source>
        <dbReference type="ARBA" id="ARBA00023015"/>
    </source>
</evidence>
<evidence type="ECO:0000256" key="1">
    <source>
        <dbReference type="ARBA" id="ARBA00004123"/>
    </source>
</evidence>
<dbReference type="SUPFAM" id="SSF55455">
    <property type="entry name" value="SRF-like"/>
    <property type="match status" value="1"/>
</dbReference>
<feature type="compositionally biased region" description="Acidic residues" evidence="6">
    <location>
        <begin position="85"/>
        <end position="96"/>
    </location>
</feature>
<dbReference type="InterPro" id="IPR036879">
    <property type="entry name" value="TF_MADSbox_sf"/>
</dbReference>
<evidence type="ECO:0000256" key="3">
    <source>
        <dbReference type="ARBA" id="ARBA00023125"/>
    </source>
</evidence>
<evidence type="ECO:0000256" key="4">
    <source>
        <dbReference type="ARBA" id="ARBA00023163"/>
    </source>
</evidence>
<gene>
    <name evidence="8" type="ORF">PIB30_011987</name>
</gene>
<comment type="subcellular location">
    <subcellularLocation>
        <location evidence="1">Nucleus</location>
    </subcellularLocation>
</comment>
<evidence type="ECO:0000313" key="9">
    <source>
        <dbReference type="Proteomes" id="UP001341840"/>
    </source>
</evidence>
<dbReference type="EMBL" id="JASCZI010211478">
    <property type="protein sequence ID" value="MED6192651.1"/>
    <property type="molecule type" value="Genomic_DNA"/>
</dbReference>
<evidence type="ECO:0000259" key="7">
    <source>
        <dbReference type="PROSITE" id="PS50066"/>
    </source>
</evidence>
<dbReference type="Proteomes" id="UP001341840">
    <property type="component" value="Unassembled WGS sequence"/>
</dbReference>
<dbReference type="Pfam" id="PF00319">
    <property type="entry name" value="SRF-TF"/>
    <property type="match status" value="1"/>
</dbReference>
<dbReference type="InterPro" id="IPR033896">
    <property type="entry name" value="MEF2-like_N"/>
</dbReference>
<accession>A0ABU6X4B5</accession>